<feature type="domain" description="Lipoyl-binding" evidence="6">
    <location>
        <begin position="206"/>
        <end position="282"/>
    </location>
</feature>
<keyword evidence="4" id="KW-0092">Biotin</keyword>
<dbReference type="Gene3D" id="3.30.470.20">
    <property type="entry name" value="ATP-grasp fold, B domain"/>
    <property type="match status" value="2"/>
</dbReference>
<evidence type="ECO:0000313" key="10">
    <source>
        <dbReference type="Proteomes" id="UP000199118"/>
    </source>
</evidence>
<dbReference type="Pfam" id="PF02786">
    <property type="entry name" value="CPSase_L_D2"/>
    <property type="match status" value="1"/>
</dbReference>
<evidence type="ECO:0000259" key="6">
    <source>
        <dbReference type="PROSITE" id="PS50968"/>
    </source>
</evidence>
<dbReference type="STRING" id="356660.SAMN05444336_10520"/>
<organism evidence="9 10">
    <name type="scientific">Albimonas donghaensis</name>
    <dbReference type="NCBI Taxonomy" id="356660"/>
    <lineage>
        <taxon>Bacteria</taxon>
        <taxon>Pseudomonadati</taxon>
        <taxon>Pseudomonadota</taxon>
        <taxon>Alphaproteobacteria</taxon>
        <taxon>Rhodobacterales</taxon>
        <taxon>Paracoccaceae</taxon>
        <taxon>Albimonas</taxon>
    </lineage>
</organism>
<dbReference type="InterPro" id="IPR011764">
    <property type="entry name" value="Biotin_carboxylation_dom"/>
</dbReference>
<reference evidence="9 10" key="1">
    <citation type="submission" date="2016-10" db="EMBL/GenBank/DDBJ databases">
        <authorList>
            <person name="de Groot N.N."/>
        </authorList>
    </citation>
    <scope>NUCLEOTIDE SEQUENCE [LARGE SCALE GENOMIC DNA]</scope>
    <source>
        <strain evidence="9 10">DSM 17890</strain>
    </source>
</reference>
<dbReference type="InterPro" id="IPR005482">
    <property type="entry name" value="Biotin_COase_C"/>
</dbReference>
<gene>
    <name evidence="9" type="ORF">SAMN05444336_10520</name>
</gene>
<dbReference type="SUPFAM" id="SSF52096">
    <property type="entry name" value="ClpP/crotonase"/>
    <property type="match status" value="1"/>
</dbReference>
<dbReference type="InterPro" id="IPR005479">
    <property type="entry name" value="CPAse_ATP-bd"/>
</dbReference>
<dbReference type="InterPro" id="IPR000089">
    <property type="entry name" value="Biotin_lipoyl"/>
</dbReference>
<keyword evidence="10" id="KW-1185">Reference proteome</keyword>
<evidence type="ECO:0000256" key="3">
    <source>
        <dbReference type="ARBA" id="ARBA00022840"/>
    </source>
</evidence>
<evidence type="ECO:0000259" key="7">
    <source>
        <dbReference type="PROSITE" id="PS50975"/>
    </source>
</evidence>
<dbReference type="EMBL" id="FNMZ01000005">
    <property type="protein sequence ID" value="SDX41004.1"/>
    <property type="molecule type" value="Genomic_DNA"/>
</dbReference>
<name>A0A1H3BI32_9RHOB</name>
<evidence type="ECO:0000259" key="8">
    <source>
        <dbReference type="PROSITE" id="PS50979"/>
    </source>
</evidence>
<dbReference type="InterPro" id="IPR011054">
    <property type="entry name" value="Rudment_hybrid_motif"/>
</dbReference>
<dbReference type="Pfam" id="PF00364">
    <property type="entry name" value="Biotin_lipoyl"/>
    <property type="match status" value="1"/>
</dbReference>
<feature type="domain" description="ATP-grasp" evidence="7">
    <location>
        <begin position="21"/>
        <end position="80"/>
    </location>
</feature>
<dbReference type="SUPFAM" id="SSF56059">
    <property type="entry name" value="Glutathione synthetase ATP-binding domain-like"/>
    <property type="match status" value="1"/>
</dbReference>
<accession>A0A1H3BI32</accession>
<evidence type="ECO:0000256" key="2">
    <source>
        <dbReference type="ARBA" id="ARBA00022741"/>
    </source>
</evidence>
<dbReference type="Gene3D" id="3.90.226.10">
    <property type="entry name" value="2-enoyl-CoA Hydratase, Chain A, domain 1"/>
    <property type="match status" value="1"/>
</dbReference>
<keyword evidence="3 5" id="KW-0067">ATP-binding</keyword>
<sequence length="401" mass="41559">MEIAPSPSITPAQRAEILGHALALARAARYRGPGAFEFLVDETDGTAVFIEANPRLQVEHTVTEAVTGIDLVKARVNFEVMQPDGTSGPGVRVDGAGYGGYAPSPHYDSLVAKVIVQGRGDFARVAERVYRALGQFRLEGAPSNLPFLMNLLRMEEVRANAVDIGFVDAHAAALAAPGEGRPVLFAGAGAAAEDGPALDGPALGGPALDGPAGTRPVVSPLTGVVAERPAAPGEAVREGAPVAVLEAMKMQHVVTAPFSGILRAAPGIGDRVDEGAPLAFLEPAEIEGAGPEAAAEIDLDHIRPDLAGSLARHRQGLDEGRPAAVEKRRAKGKRTARENVADLCDPRSFVEYGALAVAAQRSRHPEELLREISPADGLVAGVGAVNGALLDAEKARCAVMV</sequence>
<dbReference type="GO" id="GO:0016874">
    <property type="term" value="F:ligase activity"/>
    <property type="evidence" value="ECO:0007669"/>
    <property type="project" value="UniProtKB-KW"/>
</dbReference>
<dbReference type="PANTHER" id="PTHR18866:SF126">
    <property type="entry name" value="BIOTIN CARBOXYLASE"/>
    <property type="match status" value="1"/>
</dbReference>
<evidence type="ECO:0000256" key="5">
    <source>
        <dbReference type="PROSITE-ProRule" id="PRU00409"/>
    </source>
</evidence>
<dbReference type="PROSITE" id="PS50968">
    <property type="entry name" value="BIOTINYL_LIPOYL"/>
    <property type="match status" value="1"/>
</dbReference>
<dbReference type="AlphaFoldDB" id="A0A1H3BI32"/>
<dbReference type="SUPFAM" id="SSF51246">
    <property type="entry name" value="Rudiment single hybrid motif"/>
    <property type="match status" value="1"/>
</dbReference>
<dbReference type="PROSITE" id="PS00867">
    <property type="entry name" value="CPSASE_2"/>
    <property type="match status" value="1"/>
</dbReference>
<feature type="domain" description="Biotin carboxylation" evidence="8">
    <location>
        <begin position="1"/>
        <end position="172"/>
    </location>
</feature>
<proteinExistence type="predicted"/>
<dbReference type="PROSITE" id="PS50975">
    <property type="entry name" value="ATP_GRASP"/>
    <property type="match status" value="1"/>
</dbReference>
<dbReference type="SMART" id="SM00878">
    <property type="entry name" value="Biotin_carb_C"/>
    <property type="match status" value="1"/>
</dbReference>
<dbReference type="Gene3D" id="2.40.50.100">
    <property type="match status" value="1"/>
</dbReference>
<dbReference type="PROSITE" id="PS50979">
    <property type="entry name" value="BC"/>
    <property type="match status" value="1"/>
</dbReference>
<dbReference type="Proteomes" id="UP000199118">
    <property type="component" value="Unassembled WGS sequence"/>
</dbReference>
<keyword evidence="2 5" id="KW-0547">Nucleotide-binding</keyword>
<dbReference type="InterPro" id="IPR029045">
    <property type="entry name" value="ClpP/crotonase-like_dom_sf"/>
</dbReference>
<dbReference type="Pfam" id="PF02785">
    <property type="entry name" value="Biotin_carb_C"/>
    <property type="match status" value="1"/>
</dbReference>
<evidence type="ECO:0000256" key="4">
    <source>
        <dbReference type="ARBA" id="ARBA00023267"/>
    </source>
</evidence>
<dbReference type="InterPro" id="IPR011761">
    <property type="entry name" value="ATP-grasp"/>
</dbReference>
<dbReference type="GO" id="GO:0046872">
    <property type="term" value="F:metal ion binding"/>
    <property type="evidence" value="ECO:0007669"/>
    <property type="project" value="InterPro"/>
</dbReference>
<dbReference type="InterPro" id="IPR050856">
    <property type="entry name" value="Biotin_carboxylase_complex"/>
</dbReference>
<dbReference type="PANTHER" id="PTHR18866">
    <property type="entry name" value="CARBOXYLASE:PYRUVATE/ACETYL-COA/PROPIONYL-COA CARBOXYLASE"/>
    <property type="match status" value="1"/>
</dbReference>
<protein>
    <submittedName>
        <fullName evidence="9">Biotin-requiring enzyme</fullName>
    </submittedName>
</protein>
<evidence type="ECO:0000256" key="1">
    <source>
        <dbReference type="ARBA" id="ARBA00022598"/>
    </source>
</evidence>
<dbReference type="CDD" id="cd06850">
    <property type="entry name" value="biotinyl_domain"/>
    <property type="match status" value="1"/>
</dbReference>
<keyword evidence="1" id="KW-0436">Ligase</keyword>
<dbReference type="GO" id="GO:0005524">
    <property type="term" value="F:ATP binding"/>
    <property type="evidence" value="ECO:0007669"/>
    <property type="project" value="UniProtKB-UniRule"/>
</dbReference>
<dbReference type="SUPFAM" id="SSF51230">
    <property type="entry name" value="Single hybrid motif"/>
    <property type="match status" value="1"/>
</dbReference>
<dbReference type="InterPro" id="IPR011053">
    <property type="entry name" value="Single_hybrid_motif"/>
</dbReference>
<evidence type="ECO:0000313" key="9">
    <source>
        <dbReference type="EMBL" id="SDX41004.1"/>
    </source>
</evidence>